<feature type="compositionally biased region" description="Low complexity" evidence="1">
    <location>
        <begin position="280"/>
        <end position="329"/>
    </location>
</feature>
<keyword evidence="2" id="KW-0732">Signal</keyword>
<evidence type="ECO:0000256" key="1">
    <source>
        <dbReference type="SAM" id="MobiDB-lite"/>
    </source>
</evidence>
<feature type="region of interest" description="Disordered" evidence="1">
    <location>
        <begin position="273"/>
        <end position="329"/>
    </location>
</feature>
<evidence type="ECO:0000313" key="3">
    <source>
        <dbReference type="EMBL" id="SMF41616.1"/>
    </source>
</evidence>
<protein>
    <submittedName>
        <fullName evidence="3">Uncharacterized protein</fullName>
    </submittedName>
</protein>
<dbReference type="STRING" id="560819.SAMN05428998_114110"/>
<dbReference type="AlphaFoldDB" id="A0A1Y6C9T8"/>
<dbReference type="Proteomes" id="UP000192917">
    <property type="component" value="Unassembled WGS sequence"/>
</dbReference>
<feature type="chain" id="PRO_5012147671" evidence="2">
    <location>
        <begin position="35"/>
        <end position="329"/>
    </location>
</feature>
<evidence type="ECO:0000256" key="2">
    <source>
        <dbReference type="SAM" id="SignalP"/>
    </source>
</evidence>
<feature type="signal peptide" evidence="2">
    <location>
        <begin position="1"/>
        <end position="34"/>
    </location>
</feature>
<dbReference type="EMBL" id="FWZX01000014">
    <property type="protein sequence ID" value="SMF41616.1"/>
    <property type="molecule type" value="Genomic_DNA"/>
</dbReference>
<proteinExistence type="predicted"/>
<sequence>MPTTTSIQAFGRRAGAGCLAAVTLLCLAAGSARAAGCEEVLGAWKWFTGSTVTFLAGGRIAGSAVNVWRCADPSGPVIVVDWTNGKWIDTLTLSPDGRRLSGRNQIGNSVTAERVGPPPAGFGAAAGGGERLTDVRGFTLILPAGWQARTSSGALERALNPGRPLDALQVGVEQSGRRLSDAELRQVTDGIAAGESALARREAQELERAAGYSVLTTQFRGSGAGRPLRSVVRLLSSDAQVFIVIGMVADDRPDAWRQLLALARSVTPLGLPGGGPAPAPSVTGPAVGPATGPATGSATGPASGPAVGAPDGAAVGPPGGASTPPTAPQ</sequence>
<evidence type="ECO:0000313" key="4">
    <source>
        <dbReference type="Proteomes" id="UP000192917"/>
    </source>
</evidence>
<dbReference type="RefSeq" id="WP_085123934.1">
    <property type="nucleotide sequence ID" value="NZ_FWZX01000014.1"/>
</dbReference>
<reference evidence="3 4" key="1">
    <citation type="submission" date="2017-04" db="EMBL/GenBank/DDBJ databases">
        <authorList>
            <person name="Afonso C.L."/>
            <person name="Miller P.J."/>
            <person name="Scott M.A."/>
            <person name="Spackman E."/>
            <person name="Goraichik I."/>
            <person name="Dimitrov K.M."/>
            <person name="Suarez D.L."/>
            <person name="Swayne D.E."/>
        </authorList>
    </citation>
    <scope>NUCLEOTIDE SEQUENCE [LARGE SCALE GENOMIC DNA]</scope>
    <source>
        <strain evidence="3 4">USBA 355</strain>
    </source>
</reference>
<organism evidence="3 4">
    <name type="scientific">Tistlia consotensis USBA 355</name>
    <dbReference type="NCBI Taxonomy" id="560819"/>
    <lineage>
        <taxon>Bacteria</taxon>
        <taxon>Pseudomonadati</taxon>
        <taxon>Pseudomonadota</taxon>
        <taxon>Alphaproteobacteria</taxon>
        <taxon>Rhodospirillales</taxon>
        <taxon>Rhodovibrionaceae</taxon>
        <taxon>Tistlia</taxon>
    </lineage>
</organism>
<accession>A0A1Y6C9T8</accession>
<gene>
    <name evidence="3" type="ORF">SAMN05428998_114110</name>
</gene>
<name>A0A1Y6C9T8_9PROT</name>
<keyword evidence="4" id="KW-1185">Reference proteome</keyword>